<dbReference type="PANTHER" id="PTHR46641:SF2">
    <property type="entry name" value="FMRFAMIDE RECEPTOR"/>
    <property type="match status" value="1"/>
</dbReference>
<dbReference type="GO" id="GO:0004930">
    <property type="term" value="F:G protein-coupled receptor activity"/>
    <property type="evidence" value="ECO:0007669"/>
    <property type="project" value="InterPro"/>
</dbReference>
<evidence type="ECO:0000313" key="10">
    <source>
        <dbReference type="Proteomes" id="UP000663852"/>
    </source>
</evidence>
<dbReference type="InterPro" id="IPR017452">
    <property type="entry name" value="GPCR_Rhodpsn_7TM"/>
</dbReference>
<reference evidence="7" key="1">
    <citation type="submission" date="2021-02" db="EMBL/GenBank/DDBJ databases">
        <authorList>
            <person name="Nowell W R."/>
        </authorList>
    </citation>
    <scope>NUCLEOTIDE SEQUENCE</scope>
</reference>
<dbReference type="Pfam" id="PF00001">
    <property type="entry name" value="7tm_1"/>
    <property type="match status" value="1"/>
</dbReference>
<feature type="transmembrane region" description="Helical" evidence="5">
    <location>
        <begin position="15"/>
        <end position="36"/>
    </location>
</feature>
<keyword evidence="9" id="KW-1185">Reference proteome</keyword>
<dbReference type="GO" id="GO:0016020">
    <property type="term" value="C:membrane"/>
    <property type="evidence" value="ECO:0007669"/>
    <property type="project" value="UniProtKB-SubCell"/>
</dbReference>
<feature type="domain" description="G-protein coupled receptors family 1 profile" evidence="6">
    <location>
        <begin position="27"/>
        <end position="279"/>
    </location>
</feature>
<dbReference type="AlphaFoldDB" id="A0A815SRZ5"/>
<protein>
    <recommendedName>
        <fullName evidence="6">G-protein coupled receptors family 1 profile domain-containing protein</fullName>
    </recommendedName>
</protein>
<accession>A0A815SRZ5</accession>
<evidence type="ECO:0000313" key="8">
    <source>
        <dbReference type="EMBL" id="CAF1540296.1"/>
    </source>
</evidence>
<evidence type="ECO:0000313" key="9">
    <source>
        <dbReference type="Proteomes" id="UP000663828"/>
    </source>
</evidence>
<comment type="subcellular location">
    <subcellularLocation>
        <location evidence="1">Membrane</location>
    </subcellularLocation>
</comment>
<dbReference type="Proteomes" id="UP000663828">
    <property type="component" value="Unassembled WGS sequence"/>
</dbReference>
<evidence type="ECO:0000256" key="3">
    <source>
        <dbReference type="ARBA" id="ARBA00022989"/>
    </source>
</evidence>
<proteinExistence type="predicted"/>
<keyword evidence="4 5" id="KW-0472">Membrane</keyword>
<dbReference type="InterPro" id="IPR000276">
    <property type="entry name" value="GPCR_Rhodpsn"/>
</dbReference>
<evidence type="ECO:0000256" key="1">
    <source>
        <dbReference type="ARBA" id="ARBA00004370"/>
    </source>
</evidence>
<sequence length="298" mass="34315">MADIFQIVNLHLTKILTPIVIICGIIGNSFNIVVLTRRCLYNHACSRYFLALSINNLYFCTVTTTQQYLSNISLVDLAQTSIHSCRFFVYGNVLCVLLLPYYTVIISIDRYCASSNKVQIRNLSNIKVSRYVITIVTSMFALYALIYPILVTLRQDDGFGCRIRYDMPYKQIFGLLLPITVAIVGPILMTIFGLLTIKNISRNRIIPVENSFYRRTESQLFRMLFFQIGVYVILNTLKGITFIISNFPLSIVSTSQFRLVSSFSDILFKISFSTPFFLLYPIKSNLSKRTWWSYKTIM</sequence>
<dbReference type="EMBL" id="CAJNOJ010000603">
    <property type="protein sequence ID" value="CAF1494503.1"/>
    <property type="molecule type" value="Genomic_DNA"/>
</dbReference>
<dbReference type="PANTHER" id="PTHR46641">
    <property type="entry name" value="FMRFAMIDE RECEPTOR-RELATED"/>
    <property type="match status" value="1"/>
</dbReference>
<feature type="transmembrane region" description="Helical" evidence="5">
    <location>
        <begin position="89"/>
        <end position="108"/>
    </location>
</feature>
<evidence type="ECO:0000313" key="7">
    <source>
        <dbReference type="EMBL" id="CAF1494503.1"/>
    </source>
</evidence>
<feature type="transmembrane region" description="Helical" evidence="5">
    <location>
        <begin position="259"/>
        <end position="280"/>
    </location>
</feature>
<feature type="transmembrane region" description="Helical" evidence="5">
    <location>
        <begin position="171"/>
        <end position="195"/>
    </location>
</feature>
<keyword evidence="2 5" id="KW-0812">Transmembrane</keyword>
<name>A0A815SRZ5_ADIRI</name>
<comment type="caution">
    <text evidence="7">The sequence shown here is derived from an EMBL/GenBank/DDBJ whole genome shotgun (WGS) entry which is preliminary data.</text>
</comment>
<organism evidence="7 10">
    <name type="scientific">Adineta ricciae</name>
    <name type="common">Rotifer</name>
    <dbReference type="NCBI Taxonomy" id="249248"/>
    <lineage>
        <taxon>Eukaryota</taxon>
        <taxon>Metazoa</taxon>
        <taxon>Spiralia</taxon>
        <taxon>Gnathifera</taxon>
        <taxon>Rotifera</taxon>
        <taxon>Eurotatoria</taxon>
        <taxon>Bdelloidea</taxon>
        <taxon>Adinetida</taxon>
        <taxon>Adinetidae</taxon>
        <taxon>Adineta</taxon>
    </lineage>
</organism>
<dbReference type="InterPro" id="IPR052954">
    <property type="entry name" value="GPCR-Ligand_Int"/>
</dbReference>
<dbReference type="Proteomes" id="UP000663852">
    <property type="component" value="Unassembled WGS sequence"/>
</dbReference>
<dbReference type="EMBL" id="CAJNOR010005015">
    <property type="protein sequence ID" value="CAF1540296.1"/>
    <property type="molecule type" value="Genomic_DNA"/>
</dbReference>
<feature type="transmembrane region" description="Helical" evidence="5">
    <location>
        <begin position="48"/>
        <end position="69"/>
    </location>
</feature>
<gene>
    <name evidence="7" type="ORF">EDS130_LOCUS42228</name>
    <name evidence="8" type="ORF">XAT740_LOCUS42132</name>
</gene>
<feature type="transmembrane region" description="Helical" evidence="5">
    <location>
        <begin position="224"/>
        <end position="247"/>
    </location>
</feature>
<evidence type="ECO:0000256" key="5">
    <source>
        <dbReference type="SAM" id="Phobius"/>
    </source>
</evidence>
<evidence type="ECO:0000256" key="4">
    <source>
        <dbReference type="ARBA" id="ARBA00023136"/>
    </source>
</evidence>
<dbReference type="SUPFAM" id="SSF81321">
    <property type="entry name" value="Family A G protein-coupled receptor-like"/>
    <property type="match status" value="1"/>
</dbReference>
<keyword evidence="3 5" id="KW-1133">Transmembrane helix</keyword>
<dbReference type="PROSITE" id="PS50262">
    <property type="entry name" value="G_PROTEIN_RECEP_F1_2"/>
    <property type="match status" value="1"/>
</dbReference>
<evidence type="ECO:0000256" key="2">
    <source>
        <dbReference type="ARBA" id="ARBA00022692"/>
    </source>
</evidence>
<dbReference type="Gene3D" id="1.20.1070.10">
    <property type="entry name" value="Rhodopsin 7-helix transmembrane proteins"/>
    <property type="match status" value="1"/>
</dbReference>
<feature type="transmembrane region" description="Helical" evidence="5">
    <location>
        <begin position="128"/>
        <end position="151"/>
    </location>
</feature>
<evidence type="ECO:0000259" key="6">
    <source>
        <dbReference type="PROSITE" id="PS50262"/>
    </source>
</evidence>